<accession>A0ABX0PKE1</accession>
<evidence type="ECO:0000313" key="2">
    <source>
        <dbReference type="Proteomes" id="UP000716322"/>
    </source>
</evidence>
<protein>
    <submittedName>
        <fullName evidence="1">Uncharacterized protein</fullName>
    </submittedName>
</protein>
<dbReference type="EMBL" id="JAAQOM010000014">
    <property type="protein sequence ID" value="NIA56410.1"/>
    <property type="molecule type" value="Genomic_DNA"/>
</dbReference>
<dbReference type="Proteomes" id="UP000716322">
    <property type="component" value="Unassembled WGS sequence"/>
</dbReference>
<sequence length="48" mass="5489">MHFLQEISFHILNIGIVQIYGAPGSWRDAIRVVEQVTALKAETFFQLT</sequence>
<gene>
    <name evidence="1" type="ORF">HAV22_22530</name>
</gene>
<name>A0ABX0PKE1_9BURK</name>
<proteinExistence type="predicted"/>
<evidence type="ECO:0000313" key="1">
    <source>
        <dbReference type="EMBL" id="NIA56410.1"/>
    </source>
</evidence>
<organism evidence="1 2">
    <name type="scientific">Telluria antibiotica</name>
    <dbReference type="NCBI Taxonomy" id="2717319"/>
    <lineage>
        <taxon>Bacteria</taxon>
        <taxon>Pseudomonadati</taxon>
        <taxon>Pseudomonadota</taxon>
        <taxon>Betaproteobacteria</taxon>
        <taxon>Burkholderiales</taxon>
        <taxon>Oxalobacteraceae</taxon>
        <taxon>Telluria group</taxon>
        <taxon>Telluria</taxon>
    </lineage>
</organism>
<keyword evidence="2" id="KW-1185">Reference proteome</keyword>
<reference evidence="1 2" key="1">
    <citation type="submission" date="2020-03" db="EMBL/GenBank/DDBJ databases">
        <title>Genome sequence of strain Massilia sp. TW-1.</title>
        <authorList>
            <person name="Chaudhary D.K."/>
        </authorList>
    </citation>
    <scope>NUCLEOTIDE SEQUENCE [LARGE SCALE GENOMIC DNA]</scope>
    <source>
        <strain evidence="1 2">TW-1</strain>
    </source>
</reference>
<comment type="caution">
    <text evidence="1">The sequence shown here is derived from an EMBL/GenBank/DDBJ whole genome shotgun (WGS) entry which is preliminary data.</text>
</comment>
<dbReference type="RefSeq" id="WP_166862002.1">
    <property type="nucleotide sequence ID" value="NZ_JAAQOM010000014.1"/>
</dbReference>